<reference evidence="3" key="2">
    <citation type="journal article" date="2021" name="PeerJ">
        <title>Extensive microbial diversity within the chicken gut microbiome revealed by metagenomics and culture.</title>
        <authorList>
            <person name="Gilroy R."/>
            <person name="Ravi A."/>
            <person name="Getino M."/>
            <person name="Pursley I."/>
            <person name="Horton D.L."/>
            <person name="Alikhan N.F."/>
            <person name="Baker D."/>
            <person name="Gharbi K."/>
            <person name="Hall N."/>
            <person name="Watson M."/>
            <person name="Adriaenssens E.M."/>
            <person name="Foster-Nyarko E."/>
            <person name="Jarju S."/>
            <person name="Secka A."/>
            <person name="Antonio M."/>
            <person name="Oren A."/>
            <person name="Chaudhuri R.R."/>
            <person name="La Ragione R."/>
            <person name="Hildebrand F."/>
            <person name="Pallen M.J."/>
        </authorList>
    </citation>
    <scope>NUCLEOTIDE SEQUENCE</scope>
    <source>
        <strain evidence="3">ChiSxjej2B14-8506</strain>
    </source>
</reference>
<proteinExistence type="predicted"/>
<keyword evidence="1" id="KW-0472">Membrane</keyword>
<reference evidence="3" key="1">
    <citation type="submission" date="2020-10" db="EMBL/GenBank/DDBJ databases">
        <authorList>
            <person name="Gilroy R."/>
        </authorList>
    </citation>
    <scope>NUCLEOTIDE SEQUENCE</scope>
    <source>
        <strain evidence="3">ChiSxjej2B14-8506</strain>
    </source>
</reference>
<dbReference type="Pfam" id="PF01882">
    <property type="entry name" value="DUF58"/>
    <property type="match status" value="1"/>
</dbReference>
<evidence type="ECO:0000256" key="1">
    <source>
        <dbReference type="SAM" id="Phobius"/>
    </source>
</evidence>
<keyword evidence="1" id="KW-0812">Transmembrane</keyword>
<evidence type="ECO:0000259" key="2">
    <source>
        <dbReference type="Pfam" id="PF01882"/>
    </source>
</evidence>
<dbReference type="Proteomes" id="UP000824123">
    <property type="component" value="Unassembled WGS sequence"/>
</dbReference>
<keyword evidence="1" id="KW-1133">Transmembrane helix</keyword>
<accession>A0A9D1LRS0</accession>
<organism evidence="3 4">
    <name type="scientific">Candidatus Fimadaptatus faecigallinarum</name>
    <dbReference type="NCBI Taxonomy" id="2840814"/>
    <lineage>
        <taxon>Bacteria</taxon>
        <taxon>Bacillati</taxon>
        <taxon>Bacillota</taxon>
        <taxon>Clostridia</taxon>
        <taxon>Eubacteriales</taxon>
        <taxon>Candidatus Fimadaptatus</taxon>
    </lineage>
</organism>
<evidence type="ECO:0000313" key="3">
    <source>
        <dbReference type="EMBL" id="HIU46811.1"/>
    </source>
</evidence>
<dbReference type="PANTHER" id="PTHR34351:SF2">
    <property type="entry name" value="DUF58 DOMAIN-CONTAINING PROTEIN"/>
    <property type="match status" value="1"/>
</dbReference>
<gene>
    <name evidence="3" type="ORF">IAC59_06095</name>
</gene>
<sequence>MNRRWLVFLLALVTVLLAALSTGSMFYYVIGATMAVMMVLSFLSALVTLYSAQIGFQMPTVTVRRTESLPMQISVRHRCPLPVAALYLTLSLPEDSSTVDELVISPRPFFTTSLRYMLKCPHRGVYQVGVDTLWVSDVFGLFTLRRVINDRSIVLTVQPNVADIAALDLASGENGPESLAHNTDDMSSPSSVRAYVEGDSLKKVHWKLTMRKRELIVRQYEEAARPDTLIIMDCGTISATREMALDVEDAMCEVAAAVALSQLKEGFPVRMPLSSAQPLEVSGQSLADFGRFLTALTEVKFDGENPFESVLELETRRLMRSGGAVIITQRLNTQISDMALRMKRNGLKVRLYWISDSQRQEALTMLMRLATMGVYVKRVSPLCDWKERNLAS</sequence>
<dbReference type="EMBL" id="DVNK01000038">
    <property type="protein sequence ID" value="HIU46811.1"/>
    <property type="molecule type" value="Genomic_DNA"/>
</dbReference>
<feature type="transmembrane region" description="Helical" evidence="1">
    <location>
        <begin position="28"/>
        <end position="50"/>
    </location>
</feature>
<dbReference type="PANTHER" id="PTHR34351">
    <property type="entry name" value="SLR1927 PROTEIN-RELATED"/>
    <property type="match status" value="1"/>
</dbReference>
<dbReference type="AlphaFoldDB" id="A0A9D1LRS0"/>
<name>A0A9D1LRS0_9FIRM</name>
<dbReference type="InterPro" id="IPR002881">
    <property type="entry name" value="DUF58"/>
</dbReference>
<evidence type="ECO:0000313" key="4">
    <source>
        <dbReference type="Proteomes" id="UP000824123"/>
    </source>
</evidence>
<comment type="caution">
    <text evidence="3">The sequence shown here is derived from an EMBL/GenBank/DDBJ whole genome shotgun (WGS) entry which is preliminary data.</text>
</comment>
<feature type="domain" description="DUF58" evidence="2">
    <location>
        <begin position="191"/>
        <end position="343"/>
    </location>
</feature>
<protein>
    <submittedName>
        <fullName evidence="3">DUF58 domain-containing protein</fullName>
    </submittedName>
</protein>